<evidence type="ECO:0000256" key="1">
    <source>
        <dbReference type="ARBA" id="ARBA00004651"/>
    </source>
</evidence>
<feature type="transmembrane region" description="Helical" evidence="6">
    <location>
        <begin position="240"/>
        <end position="262"/>
    </location>
</feature>
<protein>
    <submittedName>
        <fullName evidence="7">O-antigen/teichoic acid export membrane protein</fullName>
    </submittedName>
</protein>
<feature type="transmembrane region" description="Helical" evidence="6">
    <location>
        <begin position="127"/>
        <end position="150"/>
    </location>
</feature>
<accession>A0A397RVR0</accession>
<dbReference type="OrthoDB" id="8609648at2"/>
<feature type="transmembrane region" description="Helical" evidence="6">
    <location>
        <begin position="12"/>
        <end position="35"/>
    </location>
</feature>
<reference evidence="7 8" key="1">
    <citation type="submission" date="2018-08" db="EMBL/GenBank/DDBJ databases">
        <title>Genomic Encyclopedia of Archaeal and Bacterial Type Strains, Phase II (KMG-II): from individual species to whole genera.</title>
        <authorList>
            <person name="Goeker M."/>
        </authorList>
    </citation>
    <scope>NUCLEOTIDE SEQUENCE [LARGE SCALE GENOMIC DNA]</scope>
    <source>
        <strain evidence="7 8">ATCC 27112</strain>
    </source>
</reference>
<dbReference type="InParanoid" id="A0A397RVR0"/>
<dbReference type="EMBL" id="QXEV01000002">
    <property type="protein sequence ID" value="RIA78430.1"/>
    <property type="molecule type" value="Genomic_DNA"/>
</dbReference>
<feature type="transmembrane region" description="Helical" evidence="6">
    <location>
        <begin position="309"/>
        <end position="328"/>
    </location>
</feature>
<gene>
    <name evidence="7" type="ORF">EI71_00382</name>
</gene>
<evidence type="ECO:0000256" key="5">
    <source>
        <dbReference type="ARBA" id="ARBA00023136"/>
    </source>
</evidence>
<dbReference type="PANTHER" id="PTHR30250:SF26">
    <property type="entry name" value="PSMA PROTEIN"/>
    <property type="match status" value="1"/>
</dbReference>
<feature type="transmembrane region" description="Helical" evidence="6">
    <location>
        <begin position="380"/>
        <end position="398"/>
    </location>
</feature>
<feature type="transmembrane region" description="Helical" evidence="6">
    <location>
        <begin position="268"/>
        <end position="288"/>
    </location>
</feature>
<evidence type="ECO:0000313" key="8">
    <source>
        <dbReference type="Proteomes" id="UP000266506"/>
    </source>
</evidence>
<dbReference type="InterPro" id="IPR050833">
    <property type="entry name" value="Poly_Biosynth_Transport"/>
</dbReference>
<feature type="transmembrane region" description="Helical" evidence="6">
    <location>
        <begin position="187"/>
        <end position="206"/>
    </location>
</feature>
<keyword evidence="4 6" id="KW-1133">Transmembrane helix</keyword>
<evidence type="ECO:0000313" key="7">
    <source>
        <dbReference type="EMBL" id="RIA78430.1"/>
    </source>
</evidence>
<feature type="transmembrane region" description="Helical" evidence="6">
    <location>
        <begin position="463"/>
        <end position="489"/>
    </location>
</feature>
<evidence type="ECO:0000256" key="2">
    <source>
        <dbReference type="ARBA" id="ARBA00022475"/>
    </source>
</evidence>
<dbReference type="Proteomes" id="UP000266506">
    <property type="component" value="Unassembled WGS sequence"/>
</dbReference>
<dbReference type="Pfam" id="PF01943">
    <property type="entry name" value="Polysacc_synt"/>
    <property type="match status" value="1"/>
</dbReference>
<name>A0A397RVR0_9MOLU</name>
<organism evidence="7 8">
    <name type="scientific">Anaeroplasma bactoclasticum</name>
    <dbReference type="NCBI Taxonomy" id="2088"/>
    <lineage>
        <taxon>Bacteria</taxon>
        <taxon>Bacillati</taxon>
        <taxon>Mycoplasmatota</taxon>
        <taxon>Mollicutes</taxon>
        <taxon>Anaeroplasmatales</taxon>
        <taxon>Anaeroplasmataceae</taxon>
        <taxon>Anaeroplasma</taxon>
    </lineage>
</organism>
<dbReference type="RefSeq" id="WP_119015548.1">
    <property type="nucleotide sequence ID" value="NZ_QXEV01000002.1"/>
</dbReference>
<sequence>MVLNKERNARISVAWGFIFKIVSLVCPFIIRTLLIKIMGSEYSGLGSLFTSILQVLSLAELGFGTAMVYSMYKPVAQDDKSKLSAILKYYRKIYYIISIIILVAGAAVLPFLKFLVKDDVPSSVNLYILYGIYVLNTFISYFGLAYRASLLSAYQREDINSIANLIVNVLLYAAQIIVLIIHPNYYLFIIFLPITTLLLNVIKYFYVKKKYKDITPTGELDEDVRKEIKTNMAALLCHKVGGVVVNSADNIVISAFLGLVVLSNYNNYYYLLSAISAFIIIIFTSLCAGVGNSLIVKTKEENERFFNRVFLINCVVVSFCTICFFNLYQLFVEFWVGKELMFDFFTVILFCIYFYLHMIRRTIIMYRDAFGAWKDNKIQPIVSCIFNLIVNIILVNFIGIYGILISTILSMVLIDIPWETITFFKNISKYSPKKYIIFGVSFIISTTISCLICYFIPFNVENLIVNMIINLGVSIAIFGLIQGPMYIVFKRMNRKVYNIDMYKS</sequence>
<dbReference type="InterPro" id="IPR002797">
    <property type="entry name" value="Polysacc_synth"/>
</dbReference>
<dbReference type="AlphaFoldDB" id="A0A397RVR0"/>
<keyword evidence="3 6" id="KW-0812">Transmembrane</keyword>
<comment type="subcellular location">
    <subcellularLocation>
        <location evidence="1">Cell membrane</location>
        <topology evidence="1">Multi-pass membrane protein</topology>
    </subcellularLocation>
</comment>
<feature type="transmembrane region" description="Helical" evidence="6">
    <location>
        <begin position="404"/>
        <end position="424"/>
    </location>
</feature>
<dbReference type="GO" id="GO:0005886">
    <property type="term" value="C:plasma membrane"/>
    <property type="evidence" value="ECO:0007669"/>
    <property type="project" value="UniProtKB-SubCell"/>
</dbReference>
<evidence type="ECO:0000256" key="6">
    <source>
        <dbReference type="SAM" id="Phobius"/>
    </source>
</evidence>
<proteinExistence type="predicted"/>
<dbReference type="PANTHER" id="PTHR30250">
    <property type="entry name" value="PST FAMILY PREDICTED COLANIC ACID TRANSPORTER"/>
    <property type="match status" value="1"/>
</dbReference>
<keyword evidence="8" id="KW-1185">Reference proteome</keyword>
<feature type="transmembrane region" description="Helical" evidence="6">
    <location>
        <begin position="436"/>
        <end position="457"/>
    </location>
</feature>
<feature type="transmembrane region" description="Helical" evidence="6">
    <location>
        <begin position="93"/>
        <end position="115"/>
    </location>
</feature>
<feature type="transmembrane region" description="Helical" evidence="6">
    <location>
        <begin position="340"/>
        <end position="359"/>
    </location>
</feature>
<evidence type="ECO:0000256" key="4">
    <source>
        <dbReference type="ARBA" id="ARBA00022989"/>
    </source>
</evidence>
<evidence type="ECO:0000256" key="3">
    <source>
        <dbReference type="ARBA" id="ARBA00022692"/>
    </source>
</evidence>
<keyword evidence="5 6" id="KW-0472">Membrane</keyword>
<feature type="transmembrane region" description="Helical" evidence="6">
    <location>
        <begin position="47"/>
        <end position="72"/>
    </location>
</feature>
<feature type="transmembrane region" description="Helical" evidence="6">
    <location>
        <begin position="162"/>
        <end position="181"/>
    </location>
</feature>
<comment type="caution">
    <text evidence="7">The sequence shown here is derived from an EMBL/GenBank/DDBJ whole genome shotgun (WGS) entry which is preliminary data.</text>
</comment>
<keyword evidence="2" id="KW-1003">Cell membrane</keyword>